<dbReference type="AlphaFoldDB" id="A0A8H5CMF9"/>
<dbReference type="OrthoDB" id="3052647at2759"/>
<evidence type="ECO:0000256" key="2">
    <source>
        <dbReference type="SAM" id="Phobius"/>
    </source>
</evidence>
<gene>
    <name evidence="3" type="ORF">D9756_011594</name>
</gene>
<dbReference type="Proteomes" id="UP000559027">
    <property type="component" value="Unassembled WGS sequence"/>
</dbReference>
<accession>A0A8H5CMF9</accession>
<proteinExistence type="predicted"/>
<keyword evidence="2" id="KW-0812">Transmembrane</keyword>
<feature type="compositionally biased region" description="Polar residues" evidence="1">
    <location>
        <begin position="773"/>
        <end position="795"/>
    </location>
</feature>
<evidence type="ECO:0000256" key="1">
    <source>
        <dbReference type="SAM" id="MobiDB-lite"/>
    </source>
</evidence>
<comment type="caution">
    <text evidence="3">The sequence shown here is derived from an EMBL/GenBank/DDBJ whole genome shotgun (WGS) entry which is preliminary data.</text>
</comment>
<dbReference type="EMBL" id="JAACJO010000095">
    <property type="protein sequence ID" value="KAF5343591.1"/>
    <property type="molecule type" value="Genomic_DNA"/>
</dbReference>
<feature type="compositionally biased region" description="Low complexity" evidence="1">
    <location>
        <begin position="690"/>
        <end position="707"/>
    </location>
</feature>
<feature type="region of interest" description="Disordered" evidence="1">
    <location>
        <begin position="747"/>
        <end position="806"/>
    </location>
</feature>
<feature type="region of interest" description="Disordered" evidence="1">
    <location>
        <begin position="830"/>
        <end position="874"/>
    </location>
</feature>
<dbReference type="Gene3D" id="2.60.120.260">
    <property type="entry name" value="Galactose-binding domain-like"/>
    <property type="match status" value="2"/>
</dbReference>
<keyword evidence="2" id="KW-0472">Membrane</keyword>
<reference evidence="3 4" key="1">
    <citation type="journal article" date="2020" name="ISME J.">
        <title>Uncovering the hidden diversity of litter-decomposition mechanisms in mushroom-forming fungi.</title>
        <authorList>
            <person name="Floudas D."/>
            <person name="Bentzer J."/>
            <person name="Ahren D."/>
            <person name="Johansson T."/>
            <person name="Persson P."/>
            <person name="Tunlid A."/>
        </authorList>
    </citation>
    <scope>NUCLEOTIDE SEQUENCE [LARGE SCALE GENOMIC DNA]</scope>
    <source>
        <strain evidence="3 4">CBS 146.42</strain>
    </source>
</reference>
<sequence length="874" mass="96121">MKSIQNLHVLNSPFMAPAGITKELELTFCDQLPSKLALRLVSRIKATLQRKPGLIPAEQRDTTDTAPPFPPLSTIAHRLSQFTSLTTIKCNLSSAYSNPHIIPLRSILVSGVSAAWKSSQSTLTSLTINIYAPCVPKLGLSDIVFPHLQSFSLSSRSLLTNIPHLPHLNSLTFHFDCYQQAEIVHPMIQLLELHSEQLESLGLHLTMHHAEAMSRWHATPEPVDGCLSDLPGWSPSGCRLMDIVLPKMECLAINVTEFHIMRALITKHIPQVSLRLSPPLARTINDLLFYLKLKILKVERLINNQNAESLLDAISASSCSELRSLEMQVNGFDARLLQHLSRSLPTLNTLELQYYSLDSRAWPGLDERQEVLKAAIEQFAPTPPCAAWALENISLKRYTELKNEPRELRSALVDRWVVIDDTDPGLDYGGPWFSDTTGSQDNLGSRGPPYLETLHGIRADGSVSFQFNGTAVEVWGTSDVVNFDTNPDPTLECFIDGASIGRDDAYQSSDNNRELCGKSGLSDGSHNLQIQVKVQSSSQTFWLDQIRYIPSPTLPLDNKTILIPHGDPAVQFDAQWRGWYDDAQMTNTQGSIARITFVGTSISWYGLFPTDSPHNGSQGSWAMDGGEEHAFSLKGLPADSTTTIYNQQHFTTPDFPVGSHSLAVTFHGTDESTPLCLEYLYVKNGSFPATPSLTPDPTNTSTSNSDNGEASGRTPVGAIVGGVVGGLAFLLCLAAAFRVLFFKRQRQKNRRSIDEDPQYTAPSAFPLYGVAPDTSTGYMSQTDPQPSPQPVSMTSLPYPVHTGSNLSRKSLQEGQRGGYTLYHVSNPSFSQTIMSSDSSPIHPDPSKPHEPLCGEPPSVGQPRVEDVPPQYTQE</sequence>
<evidence type="ECO:0000313" key="4">
    <source>
        <dbReference type="Proteomes" id="UP000559027"/>
    </source>
</evidence>
<feature type="region of interest" description="Disordered" evidence="1">
    <location>
        <begin position="690"/>
        <end position="711"/>
    </location>
</feature>
<keyword evidence="4" id="KW-1185">Reference proteome</keyword>
<keyword evidence="2" id="KW-1133">Transmembrane helix</keyword>
<organism evidence="3 4">
    <name type="scientific">Leucocoprinus leucothites</name>
    <dbReference type="NCBI Taxonomy" id="201217"/>
    <lineage>
        <taxon>Eukaryota</taxon>
        <taxon>Fungi</taxon>
        <taxon>Dikarya</taxon>
        <taxon>Basidiomycota</taxon>
        <taxon>Agaricomycotina</taxon>
        <taxon>Agaricomycetes</taxon>
        <taxon>Agaricomycetidae</taxon>
        <taxon>Agaricales</taxon>
        <taxon>Agaricineae</taxon>
        <taxon>Agaricaceae</taxon>
        <taxon>Leucocoprinus</taxon>
    </lineage>
</organism>
<feature type="transmembrane region" description="Helical" evidence="2">
    <location>
        <begin position="716"/>
        <end position="741"/>
    </location>
</feature>
<protein>
    <submittedName>
        <fullName evidence="3">Uncharacterized protein</fullName>
    </submittedName>
</protein>
<evidence type="ECO:0000313" key="3">
    <source>
        <dbReference type="EMBL" id="KAF5343591.1"/>
    </source>
</evidence>
<name>A0A8H5CMF9_9AGAR</name>